<evidence type="ECO:0000313" key="1">
    <source>
        <dbReference type="EMBL" id="VDN65926.1"/>
    </source>
</evidence>
<proteinExistence type="predicted"/>
<gene>
    <name evidence="1" type="ORF">POT9AD_4951</name>
</gene>
<dbReference type="EMBL" id="LR130779">
    <property type="protein sequence ID" value="VDN65926.1"/>
    <property type="molecule type" value="Genomic_DNA"/>
</dbReference>
<accession>A0A653BB72</accession>
<reference evidence="1" key="1">
    <citation type="submission" date="2018-11" db="EMBL/GenBank/DDBJ databases">
        <authorList>
            <consortium name="Genoscope - CEA"/>
            <person name="William W."/>
        </authorList>
    </citation>
    <scope>NUCLEOTIDE SEQUENCE [LARGE SCALE GENOMIC DNA]</scope>
    <source>
        <strain evidence="1">T9AD</strain>
    </source>
</reference>
<organism evidence="1">
    <name type="scientific">Ectopseudomonas oleovorans</name>
    <name type="common">Pseudomonas oleovorans</name>
    <dbReference type="NCBI Taxonomy" id="301"/>
    <lineage>
        <taxon>Bacteria</taxon>
        <taxon>Pseudomonadati</taxon>
        <taxon>Pseudomonadota</taxon>
        <taxon>Gammaproteobacteria</taxon>
        <taxon>Pseudomonadales</taxon>
        <taxon>Pseudomonadaceae</taxon>
        <taxon>Ectopseudomonas</taxon>
    </lineage>
</organism>
<name>A0A653BB72_ECTOL</name>
<sequence length="66" mass="7023">MSVWALVSAALCWSTLARNDGKGCGSTRYPTRVEVLHGKAYASVANIRQSAWDGEKAVIQRTLGGG</sequence>
<dbReference type="AlphaFoldDB" id="A0A653BB72"/>
<protein>
    <submittedName>
        <fullName evidence="1">Uncharacterized protein</fullName>
    </submittedName>
</protein>